<evidence type="ECO:0000313" key="1">
    <source>
        <dbReference type="EMBL" id="KAI5442087.1"/>
    </source>
</evidence>
<dbReference type="AlphaFoldDB" id="A0A9D5BAQ8"/>
<accession>A0A9D5BAQ8</accession>
<dbReference type="Gramene" id="Psat01G0123400-T1">
    <property type="protein sequence ID" value="KAI5442087.1"/>
    <property type="gene ID" value="KIW84_011234"/>
</dbReference>
<dbReference type="Proteomes" id="UP001058974">
    <property type="component" value="Chromosome 1"/>
</dbReference>
<evidence type="ECO:0000313" key="2">
    <source>
        <dbReference type="Proteomes" id="UP001058974"/>
    </source>
</evidence>
<comment type="caution">
    <text evidence="1">The sequence shown here is derived from an EMBL/GenBank/DDBJ whole genome shotgun (WGS) entry which is preliminary data.</text>
</comment>
<reference evidence="1 2" key="1">
    <citation type="journal article" date="2022" name="Nat. Genet.">
        <title>Improved pea reference genome and pan-genome highlight genomic features and evolutionary characteristics.</title>
        <authorList>
            <person name="Yang T."/>
            <person name="Liu R."/>
            <person name="Luo Y."/>
            <person name="Hu S."/>
            <person name="Wang D."/>
            <person name="Wang C."/>
            <person name="Pandey M.K."/>
            <person name="Ge S."/>
            <person name="Xu Q."/>
            <person name="Li N."/>
            <person name="Li G."/>
            <person name="Huang Y."/>
            <person name="Saxena R.K."/>
            <person name="Ji Y."/>
            <person name="Li M."/>
            <person name="Yan X."/>
            <person name="He Y."/>
            <person name="Liu Y."/>
            <person name="Wang X."/>
            <person name="Xiang C."/>
            <person name="Varshney R.K."/>
            <person name="Ding H."/>
            <person name="Gao S."/>
            <person name="Zong X."/>
        </authorList>
    </citation>
    <scope>NUCLEOTIDE SEQUENCE [LARGE SCALE GENOMIC DNA]</scope>
    <source>
        <strain evidence="1 2">cv. Zhongwan 6</strain>
    </source>
</reference>
<name>A0A9D5BAQ8_PEA</name>
<sequence>MGLSITMVEKSITPVIDEVKEQRLALESISKLKTILFLHISYQTDPRTKLLDCKNIVHLWETIDDYPPSLKITKELMEYVNFKNLHDLENINDITTYISHEKFKRLEVGESSTQAIQQKLDSPMEVEFSKGHMEETQSEDDKYFPIYSFKKIGSSLPTPPLPCVKVHVLATKFSRPKKVIAYNDDSSILLVESWVTRAAYFIVADGNVFGIDLMTK</sequence>
<proteinExistence type="predicted"/>
<gene>
    <name evidence="1" type="ORF">KIW84_011234</name>
</gene>
<protein>
    <submittedName>
        <fullName evidence="1">Uncharacterized protein</fullName>
    </submittedName>
</protein>
<dbReference type="EMBL" id="JAMSHJ010000001">
    <property type="protein sequence ID" value="KAI5442087.1"/>
    <property type="molecule type" value="Genomic_DNA"/>
</dbReference>
<keyword evidence="2" id="KW-1185">Reference proteome</keyword>
<organism evidence="1 2">
    <name type="scientific">Pisum sativum</name>
    <name type="common">Garden pea</name>
    <name type="synonym">Lathyrus oleraceus</name>
    <dbReference type="NCBI Taxonomy" id="3888"/>
    <lineage>
        <taxon>Eukaryota</taxon>
        <taxon>Viridiplantae</taxon>
        <taxon>Streptophyta</taxon>
        <taxon>Embryophyta</taxon>
        <taxon>Tracheophyta</taxon>
        <taxon>Spermatophyta</taxon>
        <taxon>Magnoliopsida</taxon>
        <taxon>eudicotyledons</taxon>
        <taxon>Gunneridae</taxon>
        <taxon>Pentapetalae</taxon>
        <taxon>rosids</taxon>
        <taxon>fabids</taxon>
        <taxon>Fabales</taxon>
        <taxon>Fabaceae</taxon>
        <taxon>Papilionoideae</taxon>
        <taxon>50 kb inversion clade</taxon>
        <taxon>NPAAA clade</taxon>
        <taxon>Hologalegina</taxon>
        <taxon>IRL clade</taxon>
        <taxon>Fabeae</taxon>
        <taxon>Lathyrus</taxon>
    </lineage>
</organism>